<protein>
    <submittedName>
        <fullName evidence="1">Uncharacterized protein</fullName>
    </submittedName>
</protein>
<organism evidence="1 2">
    <name type="scientific">Hymenoscyphus albidus</name>
    <dbReference type="NCBI Taxonomy" id="595503"/>
    <lineage>
        <taxon>Eukaryota</taxon>
        <taxon>Fungi</taxon>
        <taxon>Dikarya</taxon>
        <taxon>Ascomycota</taxon>
        <taxon>Pezizomycotina</taxon>
        <taxon>Leotiomycetes</taxon>
        <taxon>Helotiales</taxon>
        <taxon>Helotiaceae</taxon>
        <taxon>Hymenoscyphus</taxon>
    </lineage>
</organism>
<comment type="caution">
    <text evidence="1">The sequence shown here is derived from an EMBL/GenBank/DDBJ whole genome shotgun (WGS) entry which is preliminary data.</text>
</comment>
<accession>A0A9N9LXT9</accession>
<keyword evidence="2" id="KW-1185">Reference proteome</keyword>
<name>A0A9N9LXT9_9HELO</name>
<dbReference type="OrthoDB" id="5339734at2759"/>
<evidence type="ECO:0000313" key="1">
    <source>
        <dbReference type="EMBL" id="CAG8980546.1"/>
    </source>
</evidence>
<proteinExistence type="predicted"/>
<evidence type="ECO:0000313" key="2">
    <source>
        <dbReference type="Proteomes" id="UP000701801"/>
    </source>
</evidence>
<reference evidence="1" key="1">
    <citation type="submission" date="2021-07" db="EMBL/GenBank/DDBJ databases">
        <authorList>
            <person name="Durling M."/>
        </authorList>
    </citation>
    <scope>NUCLEOTIDE SEQUENCE</scope>
</reference>
<gene>
    <name evidence="1" type="ORF">HYALB_00002543</name>
</gene>
<dbReference type="EMBL" id="CAJVRM010000396">
    <property type="protein sequence ID" value="CAG8980546.1"/>
    <property type="molecule type" value="Genomic_DNA"/>
</dbReference>
<dbReference type="Proteomes" id="UP000701801">
    <property type="component" value="Unassembled WGS sequence"/>
</dbReference>
<dbReference type="AlphaFoldDB" id="A0A9N9LXT9"/>
<sequence>MVLKVLDLLATSLKPLHLIPTIKIKTLVLPSLLTSLEVRAGLIGLTICRDADLPRQHKTNLEIYYSLFLIPILTSLTVKGVESWDTFHGFRHDWTRTSNITSLSFPAHVDHGGDFKEILTWPKALQVLRIENFDDALIDGGSMVMTGAEYEDAIRTQHETLEEFSLDTADDQPFSLLLLESQPNHPRPDVLISFKSFTQLRRLRLPREFVMLKTNEVQDLCLLPGALSTASDILPPSLEEFQFQMVMVQKYSGEPSNPFEGFGEGTISARLCEIAHKKDRYPALGKVAIWVHDLHGIYENHDKSSRCLEPFDVELWSFETGLSAALDAFKEAGIESYMVTSRKPPMFSY</sequence>